<dbReference type="EMBL" id="BAAAVV010000016">
    <property type="protein sequence ID" value="GAA3182960.1"/>
    <property type="molecule type" value="Genomic_DNA"/>
</dbReference>
<dbReference type="Proteomes" id="UP001499924">
    <property type="component" value="Unassembled WGS sequence"/>
</dbReference>
<dbReference type="RefSeq" id="WP_344690978.1">
    <property type="nucleotide sequence ID" value="NZ_BAAAVV010000016.1"/>
</dbReference>
<organism evidence="2 3">
    <name type="scientific">Blastococcus jejuensis</name>
    <dbReference type="NCBI Taxonomy" id="351224"/>
    <lineage>
        <taxon>Bacteria</taxon>
        <taxon>Bacillati</taxon>
        <taxon>Actinomycetota</taxon>
        <taxon>Actinomycetes</taxon>
        <taxon>Geodermatophilales</taxon>
        <taxon>Geodermatophilaceae</taxon>
        <taxon>Blastococcus</taxon>
    </lineage>
</organism>
<reference evidence="3" key="1">
    <citation type="journal article" date="2019" name="Int. J. Syst. Evol. Microbiol.">
        <title>The Global Catalogue of Microorganisms (GCM) 10K type strain sequencing project: providing services to taxonomists for standard genome sequencing and annotation.</title>
        <authorList>
            <consortium name="The Broad Institute Genomics Platform"/>
            <consortium name="The Broad Institute Genome Sequencing Center for Infectious Disease"/>
            <person name="Wu L."/>
            <person name="Ma J."/>
        </authorList>
    </citation>
    <scope>NUCLEOTIDE SEQUENCE [LARGE SCALE GENOMIC DNA]</scope>
    <source>
        <strain evidence="3">JCM 15614</strain>
    </source>
</reference>
<feature type="region of interest" description="Disordered" evidence="1">
    <location>
        <begin position="1"/>
        <end position="57"/>
    </location>
</feature>
<keyword evidence="3" id="KW-1185">Reference proteome</keyword>
<name>A0ABP6PLX4_9ACTN</name>
<evidence type="ECO:0000256" key="1">
    <source>
        <dbReference type="SAM" id="MobiDB-lite"/>
    </source>
</evidence>
<evidence type="ECO:0000313" key="3">
    <source>
        <dbReference type="Proteomes" id="UP001499924"/>
    </source>
</evidence>
<gene>
    <name evidence="2" type="ORF">GCM10010531_41500</name>
</gene>
<accession>A0ABP6PLX4</accession>
<proteinExistence type="predicted"/>
<sequence length="57" mass="6268">MRPPTHDDPNAIPRNGTDVPWVELDDPSHRRAAPRPAITRSGKHHAAEGPRVASRIS</sequence>
<protein>
    <submittedName>
        <fullName evidence="2">Uncharacterized protein</fullName>
    </submittedName>
</protein>
<comment type="caution">
    <text evidence="2">The sequence shown here is derived from an EMBL/GenBank/DDBJ whole genome shotgun (WGS) entry which is preliminary data.</text>
</comment>
<evidence type="ECO:0000313" key="2">
    <source>
        <dbReference type="EMBL" id="GAA3182960.1"/>
    </source>
</evidence>